<dbReference type="Proteomes" id="UP000266841">
    <property type="component" value="Unassembled WGS sequence"/>
</dbReference>
<keyword evidence="5" id="KW-1185">Reference proteome</keyword>
<evidence type="ECO:0000313" key="4">
    <source>
        <dbReference type="EMBL" id="EJK77782.1"/>
    </source>
</evidence>
<feature type="transmembrane region" description="Helical" evidence="1">
    <location>
        <begin position="278"/>
        <end position="300"/>
    </location>
</feature>
<feature type="transmembrane region" description="Helical" evidence="1">
    <location>
        <begin position="253"/>
        <end position="271"/>
    </location>
</feature>
<evidence type="ECO:0000256" key="1">
    <source>
        <dbReference type="SAM" id="Phobius"/>
    </source>
</evidence>
<feature type="transmembrane region" description="Helical" evidence="1">
    <location>
        <begin position="341"/>
        <end position="362"/>
    </location>
</feature>
<dbReference type="InterPro" id="IPR018490">
    <property type="entry name" value="cNMP-bd_dom_sf"/>
</dbReference>
<dbReference type="EMBL" id="AGNL01000419">
    <property type="protein sequence ID" value="EJK77782.1"/>
    <property type="molecule type" value="Genomic_DNA"/>
</dbReference>
<dbReference type="PANTHER" id="PTHR43310">
    <property type="entry name" value="SULFATE TRANSPORTER YBAR-RELATED"/>
    <property type="match status" value="1"/>
</dbReference>
<dbReference type="AlphaFoldDB" id="K0TRH0"/>
<dbReference type="eggNOG" id="KOG0236">
    <property type="taxonomic scope" value="Eukaryota"/>
</dbReference>
<evidence type="ECO:0000313" key="5">
    <source>
        <dbReference type="Proteomes" id="UP000266841"/>
    </source>
</evidence>
<dbReference type="OrthoDB" id="409725at2759"/>
<dbReference type="InterPro" id="IPR002645">
    <property type="entry name" value="STAS_dom"/>
</dbReference>
<evidence type="ECO:0008006" key="6">
    <source>
        <dbReference type="Google" id="ProtNLM"/>
    </source>
</evidence>
<accession>K0TRH0</accession>
<name>K0TRH0_THAOC</name>
<dbReference type="Gene3D" id="3.30.750.24">
    <property type="entry name" value="STAS domain"/>
    <property type="match status" value="1"/>
</dbReference>
<sequence>MLSYGAVEAQQDVPQSLPLVHSEPVELEKTKSPSTSKQAQQSESKTNFASCLIYAIINVIIAVPGLYGYASGMTDGCCSAVVSRILRGCNRSHAVLAHVFFDASVIFNHPCFQPEIAKLSKLVVFSSLVHQLCFTIFSSLNFAIGTVQDAGLIFLSAMSNQIADSILSGGGTIDEVVSTTLVVLPLGTAALGIVLIFLGKFKLLDIVSYLPMPVIGGYLAFIGYFCFEAGVALCIGKPMTELKHWAYLLEPQSLLLATPGLLSALLLTIISRKATNDAILPLAMVLIPASFYALLLIFGVSLDEAREAGWVGQVAPPVQAKDLLHILDYKLVHWHLVSKCIGTWLGMLFVVSFASALDIAAISMDMGEALIAPLFFLGATLIFIGYDLLWEWLVEIREKIFLMGMDFGILFGVVVALVDHVASTTRVSSMSRVTRRSRAVWGADDFNILQLHGYGADNIRTIEITGPVFFGSSQKLLDDMTKELNLNVTDEEVEKIACASPHVRTQVSRRRSRARTRSQMQSPSQPHYVVLDLSQMTNLDASAASSCFLQLVNLCEKRGIFICASCASSRIEWVLRSHNVAYSYDEELEIKNRILTKEQDARPHLHKMLLFLTVFEALEFSERMLIHKYTAKMPRLNPLMTLSSRLSLESPHNQLTYIIQQILRERLTEEDKTLVDGLVPFYEEIKYKAADPIFRKNTHSDAFYIVTEGLVAVPQELPGAPSPLMLKSKEVP</sequence>
<dbReference type="Pfam" id="PF01740">
    <property type="entry name" value="STAS"/>
    <property type="match status" value="1"/>
</dbReference>
<dbReference type="SUPFAM" id="SSF51206">
    <property type="entry name" value="cAMP-binding domain-like"/>
    <property type="match status" value="1"/>
</dbReference>
<dbReference type="SUPFAM" id="SSF52091">
    <property type="entry name" value="SpoIIaa-like"/>
    <property type="match status" value="1"/>
</dbReference>
<dbReference type="InterPro" id="IPR052706">
    <property type="entry name" value="Membrane-Transporter-like"/>
</dbReference>
<evidence type="ECO:0000259" key="2">
    <source>
        <dbReference type="PROSITE" id="PS50042"/>
    </source>
</evidence>
<feature type="transmembrane region" description="Helical" evidence="1">
    <location>
        <begin position="210"/>
        <end position="233"/>
    </location>
</feature>
<keyword evidence="1" id="KW-1133">Transmembrane helix</keyword>
<dbReference type="InterPro" id="IPR036513">
    <property type="entry name" value="STAS_dom_sf"/>
</dbReference>
<keyword evidence="1" id="KW-0472">Membrane</keyword>
<feature type="transmembrane region" description="Helical" evidence="1">
    <location>
        <begin position="400"/>
        <end position="422"/>
    </location>
</feature>
<proteinExistence type="predicted"/>
<feature type="transmembrane region" description="Helical" evidence="1">
    <location>
        <begin position="369"/>
        <end position="388"/>
    </location>
</feature>
<comment type="caution">
    <text evidence="4">The sequence shown here is derived from an EMBL/GenBank/DDBJ whole genome shotgun (WGS) entry which is preliminary data.</text>
</comment>
<gene>
    <name evidence="4" type="ORF">THAOC_00364</name>
</gene>
<feature type="domain" description="Cyclic nucleotide-binding" evidence="2">
    <location>
        <begin position="666"/>
        <end position="713"/>
    </location>
</feature>
<feature type="transmembrane region" description="Helical" evidence="1">
    <location>
        <begin position="47"/>
        <end position="67"/>
    </location>
</feature>
<reference evidence="4 5" key="1">
    <citation type="journal article" date="2012" name="Genome Biol.">
        <title>Genome and low-iron response of an oceanic diatom adapted to chronic iron limitation.</title>
        <authorList>
            <person name="Lommer M."/>
            <person name="Specht M."/>
            <person name="Roy A.S."/>
            <person name="Kraemer L."/>
            <person name="Andreson R."/>
            <person name="Gutowska M.A."/>
            <person name="Wolf J."/>
            <person name="Bergner S.V."/>
            <person name="Schilhabel M.B."/>
            <person name="Klostermeier U.C."/>
            <person name="Beiko R.G."/>
            <person name="Rosenstiel P."/>
            <person name="Hippler M."/>
            <person name="Laroche J."/>
        </authorList>
    </citation>
    <scope>NUCLEOTIDE SEQUENCE [LARGE SCALE GENOMIC DNA]</scope>
    <source>
        <strain evidence="4 5">CCMP1005</strain>
    </source>
</reference>
<keyword evidence="1" id="KW-0812">Transmembrane</keyword>
<dbReference type="PANTHER" id="PTHR43310:SF2">
    <property type="entry name" value="SLC26A_SULP TRANSPORTER DOMAIN-CONTAINING PROTEIN"/>
    <property type="match status" value="1"/>
</dbReference>
<dbReference type="PROSITE" id="PS50042">
    <property type="entry name" value="CNMP_BINDING_3"/>
    <property type="match status" value="1"/>
</dbReference>
<dbReference type="InterPro" id="IPR000595">
    <property type="entry name" value="cNMP-bd_dom"/>
</dbReference>
<evidence type="ECO:0000259" key="3">
    <source>
        <dbReference type="PROSITE" id="PS50801"/>
    </source>
</evidence>
<organism evidence="4 5">
    <name type="scientific">Thalassiosira oceanica</name>
    <name type="common">Marine diatom</name>
    <dbReference type="NCBI Taxonomy" id="159749"/>
    <lineage>
        <taxon>Eukaryota</taxon>
        <taxon>Sar</taxon>
        <taxon>Stramenopiles</taxon>
        <taxon>Ochrophyta</taxon>
        <taxon>Bacillariophyta</taxon>
        <taxon>Coscinodiscophyceae</taxon>
        <taxon>Thalassiosirophycidae</taxon>
        <taxon>Thalassiosirales</taxon>
        <taxon>Thalassiosiraceae</taxon>
        <taxon>Thalassiosira</taxon>
    </lineage>
</organism>
<protein>
    <recommendedName>
        <fullName evidence="6">STAS domain-containing protein</fullName>
    </recommendedName>
</protein>
<dbReference type="OMA" id="HWNELPK"/>
<dbReference type="PROSITE" id="PS50801">
    <property type="entry name" value="STAS"/>
    <property type="match status" value="1"/>
</dbReference>
<feature type="transmembrane region" description="Helical" evidence="1">
    <location>
        <begin position="176"/>
        <end position="198"/>
    </location>
</feature>
<feature type="domain" description="STAS" evidence="3">
    <location>
        <begin position="457"/>
        <end position="545"/>
    </location>
</feature>